<dbReference type="PANTHER" id="PTHR31793:SF24">
    <property type="entry name" value="LONG-CHAIN ACYL-COA THIOESTERASE FADM"/>
    <property type="match status" value="1"/>
</dbReference>
<dbReference type="AlphaFoldDB" id="A0A150XGF9"/>
<dbReference type="OrthoDB" id="9791529at2"/>
<proteinExistence type="predicted"/>
<dbReference type="InterPro" id="IPR050563">
    <property type="entry name" value="4-hydroxybenzoyl-CoA_TE"/>
</dbReference>
<name>A0A150XGF9_9BACT</name>
<evidence type="ECO:0000313" key="1">
    <source>
        <dbReference type="EMBL" id="KYG77802.1"/>
    </source>
</evidence>
<keyword evidence="2" id="KW-1185">Reference proteome</keyword>
<evidence type="ECO:0008006" key="3">
    <source>
        <dbReference type="Google" id="ProtNLM"/>
    </source>
</evidence>
<dbReference type="PANTHER" id="PTHR31793">
    <property type="entry name" value="4-HYDROXYBENZOYL-COA THIOESTERASE FAMILY MEMBER"/>
    <property type="match status" value="1"/>
</dbReference>
<dbReference type="RefSeq" id="WP_068216529.1">
    <property type="nucleotide sequence ID" value="NZ_LRPC01000001.1"/>
</dbReference>
<dbReference type="EMBL" id="LRPC01000001">
    <property type="protein sequence ID" value="KYG77802.1"/>
    <property type="molecule type" value="Genomic_DNA"/>
</dbReference>
<gene>
    <name evidence="1" type="ORF">AWW68_03270</name>
</gene>
<reference evidence="1 2" key="1">
    <citation type="submission" date="2016-01" db="EMBL/GenBank/DDBJ databases">
        <title>Genome sequencing of Roseivirga spongicola UST030701-084.</title>
        <authorList>
            <person name="Selvaratnam C."/>
            <person name="Thevarajoo S."/>
            <person name="Goh K.M."/>
            <person name="Ee R."/>
            <person name="Chan K.-G."/>
            <person name="Chong C.S."/>
        </authorList>
    </citation>
    <scope>NUCLEOTIDE SEQUENCE [LARGE SCALE GENOMIC DNA]</scope>
    <source>
        <strain evidence="1 2">UST030701-084</strain>
    </source>
</reference>
<evidence type="ECO:0000313" key="2">
    <source>
        <dbReference type="Proteomes" id="UP000075606"/>
    </source>
</evidence>
<dbReference type="InterPro" id="IPR029069">
    <property type="entry name" value="HotDog_dom_sf"/>
</dbReference>
<sequence>MTYNKQPITEKIIRFQDCDPFGHLNNSKYLDYMINAREDHLIEEYGLNIFNMAKQHGKSWVVGHSEIVYLKPAVVMEKVKVQSRLIDFSDRSVKAEIVMLDSNEEHIKAVLWSKFVHYDLKALKSTAHSADLSELLEKVHVPIEEQTLELRAKKLVEEVRQVQKV</sequence>
<dbReference type="Pfam" id="PF13279">
    <property type="entry name" value="4HBT_2"/>
    <property type="match status" value="1"/>
</dbReference>
<organism evidence="1 2">
    <name type="scientific">Roseivirga spongicola</name>
    <dbReference type="NCBI Taxonomy" id="333140"/>
    <lineage>
        <taxon>Bacteria</taxon>
        <taxon>Pseudomonadati</taxon>
        <taxon>Bacteroidota</taxon>
        <taxon>Cytophagia</taxon>
        <taxon>Cytophagales</taxon>
        <taxon>Roseivirgaceae</taxon>
        <taxon>Roseivirga</taxon>
    </lineage>
</organism>
<comment type="caution">
    <text evidence="1">The sequence shown here is derived from an EMBL/GenBank/DDBJ whole genome shotgun (WGS) entry which is preliminary data.</text>
</comment>
<dbReference type="Proteomes" id="UP000075606">
    <property type="component" value="Unassembled WGS sequence"/>
</dbReference>
<protein>
    <recommendedName>
        <fullName evidence="3">Thioesterase</fullName>
    </recommendedName>
</protein>
<dbReference type="GO" id="GO:0047617">
    <property type="term" value="F:fatty acyl-CoA hydrolase activity"/>
    <property type="evidence" value="ECO:0007669"/>
    <property type="project" value="TreeGrafter"/>
</dbReference>
<dbReference type="SUPFAM" id="SSF54637">
    <property type="entry name" value="Thioesterase/thiol ester dehydrase-isomerase"/>
    <property type="match status" value="1"/>
</dbReference>
<dbReference type="Gene3D" id="3.10.129.10">
    <property type="entry name" value="Hotdog Thioesterase"/>
    <property type="match status" value="1"/>
</dbReference>
<dbReference type="CDD" id="cd00586">
    <property type="entry name" value="4HBT"/>
    <property type="match status" value="1"/>
</dbReference>
<accession>A0A150XGF9</accession>
<dbReference type="STRING" id="333140.AWW68_03270"/>